<gene>
    <name evidence="1" type="ORF">DM860_002008</name>
</gene>
<dbReference type="EMBL" id="NQVE01000076">
    <property type="protein sequence ID" value="RAL49717.1"/>
    <property type="molecule type" value="Genomic_DNA"/>
</dbReference>
<sequence>MKPYLSEGLDDDVMVMITVQCQVTSQKLFQIFWAFDPHLCDHLSH</sequence>
<proteinExistence type="predicted"/>
<dbReference type="AlphaFoldDB" id="A0A328DVH6"/>
<name>A0A328DVH6_9ASTE</name>
<evidence type="ECO:0000313" key="1">
    <source>
        <dbReference type="EMBL" id="RAL49717.1"/>
    </source>
</evidence>
<reference evidence="1 2" key="1">
    <citation type="submission" date="2018-06" db="EMBL/GenBank/DDBJ databases">
        <title>The Genome of Cuscuta australis (Dodder) Provides Insight into the Evolution of Plant Parasitism.</title>
        <authorList>
            <person name="Liu H."/>
        </authorList>
    </citation>
    <scope>NUCLEOTIDE SEQUENCE [LARGE SCALE GENOMIC DNA]</scope>
    <source>
        <strain evidence="2">cv. Yunnan</strain>
        <tissue evidence="1">Vines</tissue>
    </source>
</reference>
<organism evidence="1 2">
    <name type="scientific">Cuscuta australis</name>
    <dbReference type="NCBI Taxonomy" id="267555"/>
    <lineage>
        <taxon>Eukaryota</taxon>
        <taxon>Viridiplantae</taxon>
        <taxon>Streptophyta</taxon>
        <taxon>Embryophyta</taxon>
        <taxon>Tracheophyta</taxon>
        <taxon>Spermatophyta</taxon>
        <taxon>Magnoliopsida</taxon>
        <taxon>eudicotyledons</taxon>
        <taxon>Gunneridae</taxon>
        <taxon>Pentapetalae</taxon>
        <taxon>asterids</taxon>
        <taxon>lamiids</taxon>
        <taxon>Solanales</taxon>
        <taxon>Convolvulaceae</taxon>
        <taxon>Cuscuteae</taxon>
        <taxon>Cuscuta</taxon>
        <taxon>Cuscuta subgen. Grammica</taxon>
        <taxon>Cuscuta sect. Cleistogrammica</taxon>
    </lineage>
</organism>
<keyword evidence="2" id="KW-1185">Reference proteome</keyword>
<comment type="caution">
    <text evidence="1">The sequence shown here is derived from an EMBL/GenBank/DDBJ whole genome shotgun (WGS) entry which is preliminary data.</text>
</comment>
<dbReference type="Proteomes" id="UP000249390">
    <property type="component" value="Unassembled WGS sequence"/>
</dbReference>
<accession>A0A328DVH6</accession>
<evidence type="ECO:0000313" key="2">
    <source>
        <dbReference type="Proteomes" id="UP000249390"/>
    </source>
</evidence>
<protein>
    <submittedName>
        <fullName evidence="1">Uncharacterized protein</fullName>
    </submittedName>
</protein>